<keyword evidence="2" id="KW-1185">Reference proteome</keyword>
<name>A0A8X6TNP7_NEPPI</name>
<protein>
    <submittedName>
        <fullName evidence="1">Uncharacterized protein</fullName>
    </submittedName>
</protein>
<dbReference type="AlphaFoldDB" id="A0A8X6TNP7"/>
<evidence type="ECO:0000313" key="2">
    <source>
        <dbReference type="Proteomes" id="UP000887013"/>
    </source>
</evidence>
<organism evidence="1 2">
    <name type="scientific">Nephila pilipes</name>
    <name type="common">Giant wood spider</name>
    <name type="synonym">Nephila maculata</name>
    <dbReference type="NCBI Taxonomy" id="299642"/>
    <lineage>
        <taxon>Eukaryota</taxon>
        <taxon>Metazoa</taxon>
        <taxon>Ecdysozoa</taxon>
        <taxon>Arthropoda</taxon>
        <taxon>Chelicerata</taxon>
        <taxon>Arachnida</taxon>
        <taxon>Araneae</taxon>
        <taxon>Araneomorphae</taxon>
        <taxon>Entelegynae</taxon>
        <taxon>Araneoidea</taxon>
        <taxon>Nephilidae</taxon>
        <taxon>Nephila</taxon>
    </lineage>
</organism>
<evidence type="ECO:0000313" key="1">
    <source>
        <dbReference type="EMBL" id="GFT27760.1"/>
    </source>
</evidence>
<sequence length="97" mass="10718">MCNLVLKTWRTTSCNLLDVVNLQQIVSVCKTLLDKLAQIADKIQKESGDNLIIANVELKDPGLNALLMEVSELKEMIEKCLYSGVNQAVEVSLGQRA</sequence>
<accession>A0A8X6TNP7</accession>
<reference evidence="1" key="1">
    <citation type="submission" date="2020-08" db="EMBL/GenBank/DDBJ databases">
        <title>Multicomponent nature underlies the extraordinary mechanical properties of spider dragline silk.</title>
        <authorList>
            <person name="Kono N."/>
            <person name="Nakamura H."/>
            <person name="Mori M."/>
            <person name="Yoshida Y."/>
            <person name="Ohtoshi R."/>
            <person name="Malay A.D."/>
            <person name="Moran D.A.P."/>
            <person name="Tomita M."/>
            <person name="Numata K."/>
            <person name="Arakawa K."/>
        </authorList>
    </citation>
    <scope>NUCLEOTIDE SEQUENCE</scope>
</reference>
<dbReference type="Proteomes" id="UP000887013">
    <property type="component" value="Unassembled WGS sequence"/>
</dbReference>
<proteinExistence type="predicted"/>
<comment type="caution">
    <text evidence="1">The sequence shown here is derived from an EMBL/GenBank/DDBJ whole genome shotgun (WGS) entry which is preliminary data.</text>
</comment>
<gene>
    <name evidence="1" type="ORF">NPIL_119431</name>
</gene>
<dbReference type="OrthoDB" id="6260718at2759"/>
<dbReference type="EMBL" id="BMAW01107132">
    <property type="protein sequence ID" value="GFT27760.1"/>
    <property type="molecule type" value="Genomic_DNA"/>
</dbReference>